<sequence>MDYHPDHRTTTTTTTTTASPVTISAYRAPLGHNHQFSSASFSQLQVKPPQNPPNPPEINNHVIVKGIANANQINSNSNSNNNNKNTGKGGGRRPSNKKKQGVKVVSTTLRTPQGNLNFVDINNGASPGPFVKGGNPLGALLPDFILESLGHPMSFLPHEFSHRSGHFAPRFEDSPPQVVHNLHQSNSRSDVVTSSRTGNDGESITGRNRAQPSIQGSKSNNKAKSPVSDGVTSNPTNKQSKHSFDPRPPFTISRPSPSAMEIAFGDAVGKRLTPVAHYSSAQQPSGHPLDLTHGSRPGIAAAEGSMRTTTTESAKSDRGRFNLQNGMKFNLPAAAISAAAFSLPILVGRKRRQVESRRGPYWQLKEEEEHDHEAEDAFVRHFTAENEREMRKKNIASYNCRQLSVNDESAGAAVPGRSVATTLHHLLVCPGRQSRTLNMILLDGLTIR</sequence>
<protein>
    <submittedName>
        <fullName evidence="2">Uncharacterized protein</fullName>
    </submittedName>
</protein>
<comment type="caution">
    <text evidence="2">The sequence shown here is derived from an EMBL/GenBank/DDBJ whole genome shotgun (WGS) entry which is preliminary data.</text>
</comment>
<dbReference type="EMBL" id="JAOYFB010000036">
    <property type="protein sequence ID" value="KAK4019098.1"/>
    <property type="molecule type" value="Genomic_DNA"/>
</dbReference>
<accession>A0ABR0A1Q8</accession>
<evidence type="ECO:0000313" key="3">
    <source>
        <dbReference type="Proteomes" id="UP001234178"/>
    </source>
</evidence>
<feature type="region of interest" description="Disordered" evidence="1">
    <location>
        <begin position="72"/>
        <end position="104"/>
    </location>
</feature>
<gene>
    <name evidence="2" type="ORF">OUZ56_001128</name>
</gene>
<evidence type="ECO:0000256" key="1">
    <source>
        <dbReference type="SAM" id="MobiDB-lite"/>
    </source>
</evidence>
<dbReference type="Proteomes" id="UP001234178">
    <property type="component" value="Unassembled WGS sequence"/>
</dbReference>
<feature type="compositionally biased region" description="Polar residues" evidence="1">
    <location>
        <begin position="182"/>
        <end position="223"/>
    </location>
</feature>
<feature type="compositionally biased region" description="Basic residues" evidence="1">
    <location>
        <begin position="90"/>
        <end position="101"/>
    </location>
</feature>
<organism evidence="2 3">
    <name type="scientific">Daphnia magna</name>
    <dbReference type="NCBI Taxonomy" id="35525"/>
    <lineage>
        <taxon>Eukaryota</taxon>
        <taxon>Metazoa</taxon>
        <taxon>Ecdysozoa</taxon>
        <taxon>Arthropoda</taxon>
        <taxon>Crustacea</taxon>
        <taxon>Branchiopoda</taxon>
        <taxon>Diplostraca</taxon>
        <taxon>Cladocera</taxon>
        <taxon>Anomopoda</taxon>
        <taxon>Daphniidae</taxon>
        <taxon>Daphnia</taxon>
    </lineage>
</organism>
<feature type="region of interest" description="Disordered" evidence="1">
    <location>
        <begin position="38"/>
        <end position="60"/>
    </location>
</feature>
<name>A0ABR0A1Q8_9CRUS</name>
<evidence type="ECO:0000313" key="2">
    <source>
        <dbReference type="EMBL" id="KAK4019098.1"/>
    </source>
</evidence>
<feature type="region of interest" description="Disordered" evidence="1">
    <location>
        <begin position="167"/>
        <end position="257"/>
    </location>
</feature>
<feature type="compositionally biased region" description="Low complexity" evidence="1">
    <location>
        <begin position="72"/>
        <end position="86"/>
    </location>
</feature>
<keyword evidence="3" id="KW-1185">Reference proteome</keyword>
<reference evidence="2 3" key="1">
    <citation type="journal article" date="2023" name="Nucleic Acids Res.">
        <title>The hologenome of Daphnia magna reveals possible DNA methylation and microbiome-mediated evolution of the host genome.</title>
        <authorList>
            <person name="Chaturvedi A."/>
            <person name="Li X."/>
            <person name="Dhandapani V."/>
            <person name="Marshall H."/>
            <person name="Kissane S."/>
            <person name="Cuenca-Cambronero M."/>
            <person name="Asole G."/>
            <person name="Calvet F."/>
            <person name="Ruiz-Romero M."/>
            <person name="Marangio P."/>
            <person name="Guigo R."/>
            <person name="Rago D."/>
            <person name="Mirbahai L."/>
            <person name="Eastwood N."/>
            <person name="Colbourne J.K."/>
            <person name="Zhou J."/>
            <person name="Mallon E."/>
            <person name="Orsini L."/>
        </authorList>
    </citation>
    <scope>NUCLEOTIDE SEQUENCE [LARGE SCALE GENOMIC DNA]</scope>
    <source>
        <strain evidence="2">LRV0_1</strain>
    </source>
</reference>
<proteinExistence type="predicted"/>